<dbReference type="GO" id="GO:0051287">
    <property type="term" value="F:NAD binding"/>
    <property type="evidence" value="ECO:0007669"/>
    <property type="project" value="InterPro"/>
</dbReference>
<evidence type="ECO:0008006" key="9">
    <source>
        <dbReference type="Google" id="ProtNLM"/>
    </source>
</evidence>
<dbReference type="Pfam" id="PF00389">
    <property type="entry name" value="2-Hacid_dh"/>
    <property type="match status" value="1"/>
</dbReference>
<evidence type="ECO:0000256" key="1">
    <source>
        <dbReference type="ARBA" id="ARBA00005854"/>
    </source>
</evidence>
<name>A0A1G2QIW3_9BACT</name>
<proteinExistence type="inferred from homology"/>
<dbReference type="InterPro" id="IPR029753">
    <property type="entry name" value="D-isomer_DH_CS"/>
</dbReference>
<gene>
    <name evidence="7" type="ORF">A2569_02965</name>
</gene>
<dbReference type="AlphaFoldDB" id="A0A1G2QIW3"/>
<dbReference type="PROSITE" id="PS00671">
    <property type="entry name" value="D_2_HYDROXYACID_DH_3"/>
    <property type="match status" value="1"/>
</dbReference>
<dbReference type="Gene3D" id="3.40.50.720">
    <property type="entry name" value="NAD(P)-binding Rossmann-like Domain"/>
    <property type="match status" value="2"/>
</dbReference>
<comment type="similarity">
    <text evidence="1 4">Belongs to the D-isomer specific 2-hydroxyacid dehydrogenase family.</text>
</comment>
<dbReference type="PANTHER" id="PTHR43026">
    <property type="entry name" value="2-HYDROXYACID DEHYDROGENASE HOMOLOG 1-RELATED"/>
    <property type="match status" value="1"/>
</dbReference>
<dbReference type="InterPro" id="IPR036291">
    <property type="entry name" value="NAD(P)-bd_dom_sf"/>
</dbReference>
<reference evidence="7 8" key="1">
    <citation type="journal article" date="2016" name="Nat. Commun.">
        <title>Thousands of microbial genomes shed light on interconnected biogeochemical processes in an aquifer system.</title>
        <authorList>
            <person name="Anantharaman K."/>
            <person name="Brown C.T."/>
            <person name="Hug L.A."/>
            <person name="Sharon I."/>
            <person name="Castelle C.J."/>
            <person name="Probst A.J."/>
            <person name="Thomas B.C."/>
            <person name="Singh A."/>
            <person name="Wilkins M.J."/>
            <person name="Karaoz U."/>
            <person name="Brodie E.L."/>
            <person name="Williams K.H."/>
            <person name="Hubbard S.S."/>
            <person name="Banfield J.F."/>
        </authorList>
    </citation>
    <scope>NUCLEOTIDE SEQUENCE [LARGE SCALE GENOMIC DNA]</scope>
</reference>
<feature type="domain" description="D-isomer specific 2-hydroxyacid dehydrogenase NAD-binding" evidence="6">
    <location>
        <begin position="105"/>
        <end position="302"/>
    </location>
</feature>
<dbReference type="Proteomes" id="UP000177090">
    <property type="component" value="Unassembled WGS sequence"/>
</dbReference>
<keyword evidence="2 4" id="KW-0560">Oxidoreductase</keyword>
<dbReference type="InterPro" id="IPR006140">
    <property type="entry name" value="D-isomer_DH_NAD-bd"/>
</dbReference>
<evidence type="ECO:0000259" key="5">
    <source>
        <dbReference type="Pfam" id="PF00389"/>
    </source>
</evidence>
<organism evidence="7 8">
    <name type="scientific">Candidatus Vogelbacteria bacterium RIFOXYD1_FULL_51_18</name>
    <dbReference type="NCBI Taxonomy" id="1802440"/>
    <lineage>
        <taxon>Bacteria</taxon>
        <taxon>Candidatus Vogeliibacteriota</taxon>
    </lineage>
</organism>
<evidence type="ECO:0000259" key="6">
    <source>
        <dbReference type="Pfam" id="PF02826"/>
    </source>
</evidence>
<dbReference type="InterPro" id="IPR058205">
    <property type="entry name" value="D-LDH-like"/>
</dbReference>
<dbReference type="PROSITE" id="PS00065">
    <property type="entry name" value="D_2_HYDROXYACID_DH_1"/>
    <property type="match status" value="1"/>
</dbReference>
<evidence type="ECO:0000313" key="8">
    <source>
        <dbReference type="Proteomes" id="UP000177090"/>
    </source>
</evidence>
<protein>
    <recommendedName>
        <fullName evidence="9">Hydroxyacid dehydrogenase</fullName>
    </recommendedName>
</protein>
<comment type="caution">
    <text evidence="7">The sequence shown here is derived from an EMBL/GenBank/DDBJ whole genome shotgun (WGS) entry which is preliminary data.</text>
</comment>
<evidence type="ECO:0000256" key="3">
    <source>
        <dbReference type="ARBA" id="ARBA00023027"/>
    </source>
</evidence>
<dbReference type="SUPFAM" id="SSF51735">
    <property type="entry name" value="NAD(P)-binding Rossmann-fold domains"/>
    <property type="match status" value="1"/>
</dbReference>
<dbReference type="SUPFAM" id="SSF52283">
    <property type="entry name" value="Formate/glycerate dehydrogenase catalytic domain-like"/>
    <property type="match status" value="1"/>
</dbReference>
<dbReference type="PANTHER" id="PTHR43026:SF1">
    <property type="entry name" value="2-HYDROXYACID DEHYDROGENASE HOMOLOG 1-RELATED"/>
    <property type="match status" value="1"/>
</dbReference>
<dbReference type="GO" id="GO:0008720">
    <property type="term" value="F:D-lactate dehydrogenase (NAD+) activity"/>
    <property type="evidence" value="ECO:0007669"/>
    <property type="project" value="TreeGrafter"/>
</dbReference>
<dbReference type="EMBL" id="MHTL01000014">
    <property type="protein sequence ID" value="OHA60377.1"/>
    <property type="molecule type" value="Genomic_DNA"/>
</dbReference>
<dbReference type="Pfam" id="PF02826">
    <property type="entry name" value="2-Hacid_dh_C"/>
    <property type="match status" value="1"/>
</dbReference>
<dbReference type="InterPro" id="IPR006139">
    <property type="entry name" value="D-isomer_2_OHA_DH_cat_dom"/>
</dbReference>
<evidence type="ECO:0000313" key="7">
    <source>
        <dbReference type="EMBL" id="OHA60377.1"/>
    </source>
</evidence>
<feature type="domain" description="D-isomer specific 2-hydroxyacid dehydrogenase catalytic" evidence="5">
    <location>
        <begin position="22"/>
        <end position="328"/>
    </location>
</feature>
<dbReference type="InterPro" id="IPR029752">
    <property type="entry name" value="D-isomer_DH_CS1"/>
</dbReference>
<dbReference type="PROSITE" id="PS00670">
    <property type="entry name" value="D_2_HYDROXYACID_DH_2"/>
    <property type="match status" value="1"/>
</dbReference>
<keyword evidence="3" id="KW-0520">NAD</keyword>
<evidence type="ECO:0000256" key="4">
    <source>
        <dbReference type="RuleBase" id="RU003719"/>
    </source>
</evidence>
<sequence>MKILYCYNEDWERDFVTERLTGHELVFVKGTLQEQHELPADAEALSLFVNSSASAELLGKLPALKLIATRSTGYDHIDTNYAKEKGIAVAYVPTYGENTVAEFAFALLLSLSRKICDAYDQVRTTGSFSQLELRGFDLKGKTIGIVGTGHIGMHAIAMARGFDMRILAYDVKENAEAAGRLGFSYLPFEELLAQSDILSLHAPYNERTHHMINRESIKKMKRGSILINTARGGLVESEALVAALEDGTVAGAGLDVLEGEGFMDNEVALLASEAPQVEDLKRALANQYFIDHPRVIVTPHNAYNTREAIERILGTTCENIVSFAQSRPIHLIP</sequence>
<accession>A0A1G2QIW3</accession>
<evidence type="ECO:0000256" key="2">
    <source>
        <dbReference type="ARBA" id="ARBA00023002"/>
    </source>
</evidence>
<dbReference type="STRING" id="1802440.A2569_02965"/>